<accession>A0A0F8YB47</accession>
<organism evidence="1">
    <name type="scientific">marine sediment metagenome</name>
    <dbReference type="NCBI Taxonomy" id="412755"/>
    <lineage>
        <taxon>unclassified sequences</taxon>
        <taxon>metagenomes</taxon>
        <taxon>ecological metagenomes</taxon>
    </lineage>
</organism>
<evidence type="ECO:0008006" key="2">
    <source>
        <dbReference type="Google" id="ProtNLM"/>
    </source>
</evidence>
<dbReference type="EMBL" id="LAZR01054413">
    <property type="protein sequence ID" value="KKK78613.1"/>
    <property type="molecule type" value="Genomic_DNA"/>
</dbReference>
<comment type="caution">
    <text evidence="1">The sequence shown here is derived from an EMBL/GenBank/DDBJ whole genome shotgun (WGS) entry which is preliminary data.</text>
</comment>
<feature type="non-terminal residue" evidence="1">
    <location>
        <position position="1"/>
    </location>
</feature>
<name>A0A0F8YB47_9ZZZZ</name>
<sequence>NSHGHGTNRPTFTYTTANTASIVIDVAGTTLYNLRFVANFLSVATLIDVAAVAGTGVYNCKFEDSSSTLNWVKCVDFADGASDIHIVGNKAVGTGVTSGAFVNQAGADTDDVEYSGNVVTYQAVMTAEQAAFHVAGGLQNLRMFNNYVTNQEADASPDGGGLYTTGQTDNTGVVAFNYLGHLDEAWAATEDPFEALGCSLFECQAADASKDVSGNYTPVVDTAT</sequence>
<proteinExistence type="predicted"/>
<gene>
    <name evidence="1" type="ORF">LCGC14_2841830</name>
</gene>
<reference evidence="1" key="1">
    <citation type="journal article" date="2015" name="Nature">
        <title>Complex archaea that bridge the gap between prokaryotes and eukaryotes.</title>
        <authorList>
            <person name="Spang A."/>
            <person name="Saw J.H."/>
            <person name="Jorgensen S.L."/>
            <person name="Zaremba-Niedzwiedzka K."/>
            <person name="Martijn J."/>
            <person name="Lind A.E."/>
            <person name="van Eijk R."/>
            <person name="Schleper C."/>
            <person name="Guy L."/>
            <person name="Ettema T.J."/>
        </authorList>
    </citation>
    <scope>NUCLEOTIDE SEQUENCE</scope>
</reference>
<dbReference type="InterPro" id="IPR011050">
    <property type="entry name" value="Pectin_lyase_fold/virulence"/>
</dbReference>
<evidence type="ECO:0000313" key="1">
    <source>
        <dbReference type="EMBL" id="KKK78613.1"/>
    </source>
</evidence>
<dbReference type="AlphaFoldDB" id="A0A0F8YB47"/>
<protein>
    <recommendedName>
        <fullName evidence="2">Right handed beta helix domain-containing protein</fullName>
    </recommendedName>
</protein>
<dbReference type="SUPFAM" id="SSF51126">
    <property type="entry name" value="Pectin lyase-like"/>
    <property type="match status" value="1"/>
</dbReference>